<accession>A0A8H7YXE2</accession>
<evidence type="ECO:0000313" key="1">
    <source>
        <dbReference type="EMBL" id="KAG5299752.1"/>
    </source>
</evidence>
<dbReference type="Proteomes" id="UP000670092">
    <property type="component" value="Unassembled WGS sequence"/>
</dbReference>
<evidence type="ECO:0000313" key="2">
    <source>
        <dbReference type="Proteomes" id="UP000670092"/>
    </source>
</evidence>
<reference evidence="1 2" key="1">
    <citation type="submission" date="2021-01" db="EMBL/GenBank/DDBJ databases">
        <title>Chromosome-level genome assembly of a human fungal pathogen reveals clustering of transcriptionally co-regulated genes.</title>
        <authorList>
            <person name="Voorhies M."/>
            <person name="Cohen S."/>
            <person name="Shea T.P."/>
            <person name="Petrus S."/>
            <person name="Munoz J.F."/>
            <person name="Poplawski S."/>
            <person name="Goldman W.E."/>
            <person name="Michael T."/>
            <person name="Cuomo C.A."/>
            <person name="Sil A."/>
            <person name="Beyhan S."/>
        </authorList>
    </citation>
    <scope>NUCLEOTIDE SEQUENCE [LARGE SCALE GENOMIC DNA]</scope>
    <source>
        <strain evidence="1 2">G184AR</strain>
    </source>
</reference>
<organism evidence="1 2">
    <name type="scientific">Ajellomyces capsulatus</name>
    <name type="common">Darling's disease fungus</name>
    <name type="synonym">Histoplasma capsulatum</name>
    <dbReference type="NCBI Taxonomy" id="5037"/>
    <lineage>
        <taxon>Eukaryota</taxon>
        <taxon>Fungi</taxon>
        <taxon>Dikarya</taxon>
        <taxon>Ascomycota</taxon>
        <taxon>Pezizomycotina</taxon>
        <taxon>Eurotiomycetes</taxon>
        <taxon>Eurotiomycetidae</taxon>
        <taxon>Onygenales</taxon>
        <taxon>Ajellomycetaceae</taxon>
        <taxon>Histoplasma</taxon>
    </lineage>
</organism>
<dbReference type="VEuPathDB" id="FungiDB:I7I52_10169"/>
<proteinExistence type="predicted"/>
<dbReference type="AlphaFoldDB" id="A0A8H7YXE2"/>
<gene>
    <name evidence="1" type="ORF">I7I52_10169</name>
</gene>
<dbReference type="EMBL" id="JAEVHI010000002">
    <property type="protein sequence ID" value="KAG5299752.1"/>
    <property type="molecule type" value="Genomic_DNA"/>
</dbReference>
<dbReference type="OrthoDB" id="588261at2759"/>
<protein>
    <submittedName>
        <fullName evidence="1">Uncharacterized protein</fullName>
    </submittedName>
</protein>
<comment type="caution">
    <text evidence="1">The sequence shown here is derived from an EMBL/GenBank/DDBJ whole genome shotgun (WGS) entry which is preliminary data.</text>
</comment>
<name>A0A8H7YXE2_AJECA</name>
<sequence>MITQRVDRLPAPRSGRLTYKSVSQVLFDFFAINATQNFDNKWEGLAQSFSRLPGAGFCLTPPICGCFITSLLPAVQRPWDSGPKLGTSGYAMHTWWHVCNVGLHVWAFCHPTLFLLCFCDL</sequence>